<evidence type="ECO:0000313" key="11">
    <source>
        <dbReference type="EMBL" id="AWX69483.1"/>
    </source>
</evidence>
<dbReference type="Pfam" id="PF01336">
    <property type="entry name" value="tRNA_anti-codon"/>
    <property type="match status" value="1"/>
</dbReference>
<comment type="subcellular location">
    <subcellularLocation>
        <location evidence="9">Cytoplasm</location>
    </subcellularLocation>
</comment>
<dbReference type="Proteomes" id="UP000250218">
    <property type="component" value="Chromosome"/>
</dbReference>
<dbReference type="PANTHER" id="PTHR22594:SF34">
    <property type="entry name" value="ASPARAGINE--TRNA LIGASE, MITOCHONDRIAL-RELATED"/>
    <property type="match status" value="1"/>
</dbReference>
<name>A0A2Z4ND36_9BACT</name>
<dbReference type="InterPro" id="IPR004522">
    <property type="entry name" value="Asn-tRNA-ligase"/>
</dbReference>
<dbReference type="CDD" id="cd04318">
    <property type="entry name" value="EcAsnRS_like_N"/>
    <property type="match status" value="1"/>
</dbReference>
<dbReference type="GO" id="GO:0005737">
    <property type="term" value="C:cytoplasm"/>
    <property type="evidence" value="ECO:0007669"/>
    <property type="project" value="UniProtKB-SubCell"/>
</dbReference>
<dbReference type="AlphaFoldDB" id="A0A2Z4ND36"/>
<evidence type="ECO:0000313" key="12">
    <source>
        <dbReference type="Proteomes" id="UP000250218"/>
    </source>
</evidence>
<dbReference type="InterPro" id="IPR012340">
    <property type="entry name" value="NA-bd_OB-fold"/>
</dbReference>
<dbReference type="GO" id="GO:0006421">
    <property type="term" value="P:asparaginyl-tRNA aminoacylation"/>
    <property type="evidence" value="ECO:0007669"/>
    <property type="project" value="UniProtKB-UniRule"/>
</dbReference>
<dbReference type="Pfam" id="PF00152">
    <property type="entry name" value="tRNA-synt_2"/>
    <property type="match status" value="1"/>
</dbReference>
<keyword evidence="6 9" id="KW-0067">ATP-binding</keyword>
<evidence type="ECO:0000256" key="1">
    <source>
        <dbReference type="ARBA" id="ARBA00008226"/>
    </source>
</evidence>
<dbReference type="CDD" id="cd00776">
    <property type="entry name" value="AsxRS_core"/>
    <property type="match status" value="1"/>
</dbReference>
<feature type="domain" description="Aminoacyl-transfer RNA synthetases class-II family profile" evidence="10">
    <location>
        <begin position="135"/>
        <end position="438"/>
    </location>
</feature>
<accession>A0A2Z4ND36</accession>
<keyword evidence="8 9" id="KW-0030">Aminoacyl-tRNA synthetase</keyword>
<keyword evidence="3 9" id="KW-0963">Cytoplasm</keyword>
<dbReference type="RefSeq" id="WP_033178528.1">
    <property type="nucleotide sequence ID" value="NZ_CP030140.1"/>
</dbReference>
<evidence type="ECO:0000256" key="7">
    <source>
        <dbReference type="ARBA" id="ARBA00022917"/>
    </source>
</evidence>
<keyword evidence="7 9" id="KW-0648">Protein biosynthesis</keyword>
<dbReference type="PROSITE" id="PS50862">
    <property type="entry name" value="AA_TRNA_LIGASE_II"/>
    <property type="match status" value="1"/>
</dbReference>
<keyword evidence="5 9" id="KW-0547">Nucleotide-binding</keyword>
<dbReference type="EC" id="6.1.1.22" evidence="9"/>
<dbReference type="SUPFAM" id="SSF55681">
    <property type="entry name" value="Class II aaRS and biotin synthetases"/>
    <property type="match status" value="1"/>
</dbReference>
<dbReference type="EMBL" id="CP030140">
    <property type="protein sequence ID" value="AWX69483.1"/>
    <property type="molecule type" value="Genomic_DNA"/>
</dbReference>
<dbReference type="FunFam" id="3.30.930.10:FF:000016">
    <property type="entry name" value="Asparagine--tRNA ligase"/>
    <property type="match status" value="1"/>
</dbReference>
<dbReference type="GO" id="GO:0005524">
    <property type="term" value="F:ATP binding"/>
    <property type="evidence" value="ECO:0007669"/>
    <property type="project" value="UniProtKB-UniRule"/>
</dbReference>
<dbReference type="InterPro" id="IPR006195">
    <property type="entry name" value="aa-tRNA-synth_II"/>
</dbReference>
<evidence type="ECO:0000256" key="9">
    <source>
        <dbReference type="HAMAP-Rule" id="MF_00534"/>
    </source>
</evidence>
<organism evidence="11 12">
    <name type="scientific">[Mycoplasma] anseris</name>
    <dbReference type="NCBI Taxonomy" id="92400"/>
    <lineage>
        <taxon>Bacteria</taxon>
        <taxon>Bacillati</taxon>
        <taxon>Mycoplasmatota</taxon>
        <taxon>Mycoplasmoidales</taxon>
        <taxon>Metamycoplasmataceae</taxon>
        <taxon>Metamycoplasma</taxon>
    </lineage>
</organism>
<reference evidence="12" key="1">
    <citation type="submission" date="2018-06" db="EMBL/GenBank/DDBJ databases">
        <title>Complete genome sequences of Mycoplasma anatis, M. anseris and M. cloacale type strains.</title>
        <authorList>
            <person name="Grozner D."/>
            <person name="Forro B."/>
            <person name="Sulyok K.M."/>
            <person name="Marton S."/>
            <person name="Kreizinger Z."/>
            <person name="Banyai K."/>
            <person name="Gyuranecz M."/>
        </authorList>
    </citation>
    <scope>NUCLEOTIDE SEQUENCE [LARGE SCALE GENOMIC DNA]</scope>
    <source>
        <strain evidence="12">ATCC 49234</strain>
    </source>
</reference>
<evidence type="ECO:0000256" key="3">
    <source>
        <dbReference type="ARBA" id="ARBA00022490"/>
    </source>
</evidence>
<dbReference type="KEGG" id="mane:DP065_01820"/>
<dbReference type="InterPro" id="IPR045864">
    <property type="entry name" value="aa-tRNA-synth_II/BPL/LPL"/>
</dbReference>
<comment type="catalytic activity">
    <reaction evidence="9">
        <text>tRNA(Asn) + L-asparagine + ATP = L-asparaginyl-tRNA(Asn) + AMP + diphosphate + H(+)</text>
        <dbReference type="Rhea" id="RHEA:11180"/>
        <dbReference type="Rhea" id="RHEA-COMP:9659"/>
        <dbReference type="Rhea" id="RHEA-COMP:9674"/>
        <dbReference type="ChEBI" id="CHEBI:15378"/>
        <dbReference type="ChEBI" id="CHEBI:30616"/>
        <dbReference type="ChEBI" id="CHEBI:33019"/>
        <dbReference type="ChEBI" id="CHEBI:58048"/>
        <dbReference type="ChEBI" id="CHEBI:78442"/>
        <dbReference type="ChEBI" id="CHEBI:78515"/>
        <dbReference type="ChEBI" id="CHEBI:456215"/>
        <dbReference type="EC" id="6.1.1.22"/>
    </reaction>
</comment>
<evidence type="ECO:0000256" key="2">
    <source>
        <dbReference type="ARBA" id="ARBA00011738"/>
    </source>
</evidence>
<dbReference type="InterPro" id="IPR004365">
    <property type="entry name" value="NA-bd_OB_tRNA"/>
</dbReference>
<evidence type="ECO:0000256" key="4">
    <source>
        <dbReference type="ARBA" id="ARBA00022598"/>
    </source>
</evidence>
<dbReference type="Gene3D" id="3.30.930.10">
    <property type="entry name" value="Bira Bifunctional Protein, Domain 2"/>
    <property type="match status" value="1"/>
</dbReference>
<gene>
    <name evidence="9" type="primary">asnS</name>
    <name evidence="11" type="ORF">DP065_01820</name>
</gene>
<dbReference type="NCBIfam" id="TIGR00457">
    <property type="entry name" value="asnS"/>
    <property type="match status" value="1"/>
</dbReference>
<evidence type="ECO:0000256" key="5">
    <source>
        <dbReference type="ARBA" id="ARBA00022741"/>
    </source>
</evidence>
<dbReference type="PANTHER" id="PTHR22594">
    <property type="entry name" value="ASPARTYL/LYSYL-TRNA SYNTHETASE"/>
    <property type="match status" value="1"/>
</dbReference>
<comment type="similarity">
    <text evidence="1 9">Belongs to the class-II aminoacyl-tRNA synthetase family.</text>
</comment>
<dbReference type="GO" id="GO:0003676">
    <property type="term" value="F:nucleic acid binding"/>
    <property type="evidence" value="ECO:0007669"/>
    <property type="project" value="InterPro"/>
</dbReference>
<dbReference type="InterPro" id="IPR004364">
    <property type="entry name" value="Aa-tRNA-synt_II"/>
</dbReference>
<dbReference type="NCBIfam" id="NF003037">
    <property type="entry name" value="PRK03932.1"/>
    <property type="match status" value="1"/>
</dbReference>
<dbReference type="PRINTS" id="PR01042">
    <property type="entry name" value="TRNASYNTHASP"/>
</dbReference>
<dbReference type="GO" id="GO:0004816">
    <property type="term" value="F:asparagine-tRNA ligase activity"/>
    <property type="evidence" value="ECO:0007669"/>
    <property type="project" value="UniProtKB-UniRule"/>
</dbReference>
<dbReference type="InterPro" id="IPR002312">
    <property type="entry name" value="Asp/Asn-tRNA-synth_IIb"/>
</dbReference>
<dbReference type="Gene3D" id="2.40.50.140">
    <property type="entry name" value="Nucleic acid-binding proteins"/>
    <property type="match status" value="1"/>
</dbReference>
<keyword evidence="4 9" id="KW-0436">Ligase</keyword>
<evidence type="ECO:0000256" key="8">
    <source>
        <dbReference type="ARBA" id="ARBA00023146"/>
    </source>
</evidence>
<protein>
    <recommendedName>
        <fullName evidence="9">Asparagine--tRNA ligase</fullName>
        <ecNumber evidence="9">6.1.1.22</ecNumber>
    </recommendedName>
    <alternativeName>
        <fullName evidence="9">Asparaginyl-tRNA synthetase</fullName>
        <shortName evidence="9">AsnRS</shortName>
    </alternativeName>
</protein>
<sequence>MTIKKMYQEFKNLKDNDAISIEGWVFSNRGNDKIRFITLNDGSTVRNLQLVIKGDLINKSNVDNINSGSAISVKGNLSLTPSAPQPFEILVSELTLINKVDEDFPIQKKETSLEFLREVPHLRHRTNLIKTVMIIRNTLAFEIHKYFQEHDFINIASPIITSNDGEGAGETLVVDDENPEMFFKQKAFLGVTGQLHAEALAAGLKKVYTFAPTFRAENSHTSRHLAEFWMVEPEVAFYDLNKIILLADDLLKTVISNTIKKHPDEMDFLNKLSGEKLLLTLNKFLNNKLTILDYRDAVEKLKAFKDQFEEQNIHFGMDLASEHEKFISEKIVDGPVAIINYPKNIKAFYMHQNSDKQTVAAFDLLVPGIGELIGGSQREGDYNKLLNRMNELNMSIEPLQWYLDLRRFGYAYSSGFGIGFERLIMYVTGVANIRDVIPFPRIAGTIKM</sequence>
<dbReference type="HAMAP" id="MF_00534">
    <property type="entry name" value="Asn_tRNA_synth"/>
    <property type="match status" value="1"/>
</dbReference>
<evidence type="ECO:0000259" key="10">
    <source>
        <dbReference type="PROSITE" id="PS50862"/>
    </source>
</evidence>
<proteinExistence type="inferred from homology"/>
<keyword evidence="12" id="KW-1185">Reference proteome</keyword>
<dbReference type="SUPFAM" id="SSF50249">
    <property type="entry name" value="Nucleic acid-binding proteins"/>
    <property type="match status" value="1"/>
</dbReference>
<evidence type="ECO:0000256" key="6">
    <source>
        <dbReference type="ARBA" id="ARBA00022840"/>
    </source>
</evidence>
<comment type="subunit">
    <text evidence="2 9">Homodimer.</text>
</comment>